<evidence type="ECO:0000313" key="1">
    <source>
        <dbReference type="EMBL" id="MBL6445751.1"/>
    </source>
</evidence>
<accession>A0A937FZH9</accession>
<name>A0A937FZH9_9BACT</name>
<proteinExistence type="predicted"/>
<gene>
    <name evidence="1" type="ORF">JMN32_05490</name>
</gene>
<dbReference type="AlphaFoldDB" id="A0A937FZH9"/>
<dbReference type="GO" id="GO:0016020">
    <property type="term" value="C:membrane"/>
    <property type="evidence" value="ECO:0007669"/>
    <property type="project" value="InterPro"/>
</dbReference>
<organism evidence="1 2">
    <name type="scientific">Fulvivirga marina</name>
    <dbReference type="NCBI Taxonomy" id="2494733"/>
    <lineage>
        <taxon>Bacteria</taxon>
        <taxon>Pseudomonadati</taxon>
        <taxon>Bacteroidota</taxon>
        <taxon>Cytophagia</taxon>
        <taxon>Cytophagales</taxon>
        <taxon>Fulvivirgaceae</taxon>
        <taxon>Fulvivirga</taxon>
    </lineage>
</organism>
<dbReference type="InterPro" id="IPR005331">
    <property type="entry name" value="Sulfotransferase"/>
</dbReference>
<keyword evidence="2" id="KW-1185">Reference proteome</keyword>
<reference evidence="1" key="1">
    <citation type="submission" date="2021-01" db="EMBL/GenBank/DDBJ databases">
        <title>Fulvivirga kasyanovii gen. nov., sp nov., a novel member of the phylum Bacteroidetes isolated from seawater in a mussel farm.</title>
        <authorList>
            <person name="Zhao L.-H."/>
            <person name="Wang Z.-J."/>
        </authorList>
    </citation>
    <scope>NUCLEOTIDE SEQUENCE</scope>
    <source>
        <strain evidence="1">29W222</strain>
    </source>
</reference>
<dbReference type="GO" id="GO:0008146">
    <property type="term" value="F:sulfotransferase activity"/>
    <property type="evidence" value="ECO:0007669"/>
    <property type="project" value="InterPro"/>
</dbReference>
<sequence length="227" mass="26766">MRYSVDIANGIWDANSNKQWTTNVSGHGLFKPDLRYQLRNEYAFVILRCPFARLASAFLDQFNRRPHSYLTYRHQDGVMAKLLDPAARHLVNFEKFVKKLESNWKFLHVNAHWSPQVEFLLYEDYDDYFSVEKFGKAVDTLEKKIELKIYDMRKTSKHGIDGFKKVSITNAHKLNVNDIISMRKKGEIINPQSLFSQEMYDVVCKLYDADIKLYKEKIGEETLMFEC</sequence>
<dbReference type="Pfam" id="PF03567">
    <property type="entry name" value="Sulfotransfer_2"/>
    <property type="match status" value="1"/>
</dbReference>
<dbReference type="Proteomes" id="UP000614216">
    <property type="component" value="Unassembled WGS sequence"/>
</dbReference>
<comment type="caution">
    <text evidence="1">The sequence shown here is derived from an EMBL/GenBank/DDBJ whole genome shotgun (WGS) entry which is preliminary data.</text>
</comment>
<protein>
    <submittedName>
        <fullName evidence="1">Sulfotransferase family 2 domain-containing protein</fullName>
    </submittedName>
</protein>
<evidence type="ECO:0000313" key="2">
    <source>
        <dbReference type="Proteomes" id="UP000614216"/>
    </source>
</evidence>
<dbReference type="EMBL" id="JAEUGD010000018">
    <property type="protein sequence ID" value="MBL6445751.1"/>
    <property type="molecule type" value="Genomic_DNA"/>
</dbReference>